<name>A0A6J6RRN1_9ZZZZ</name>
<dbReference type="EMBL" id="CAFARE010000018">
    <property type="protein sequence ID" value="CAB4838513.1"/>
    <property type="molecule type" value="Genomic_DNA"/>
</dbReference>
<dbReference type="PANTHER" id="PTHR43649:SF12">
    <property type="entry name" value="DIACETYLCHITOBIOSE BINDING PROTEIN DASA"/>
    <property type="match status" value="1"/>
</dbReference>
<dbReference type="InterPro" id="IPR050490">
    <property type="entry name" value="Bact_solute-bd_prot1"/>
</dbReference>
<dbReference type="EMBL" id="CAEZYI010000066">
    <property type="protein sequence ID" value="CAB4725048.1"/>
    <property type="molecule type" value="Genomic_DNA"/>
</dbReference>
<dbReference type="SUPFAM" id="SSF53850">
    <property type="entry name" value="Periplasmic binding protein-like II"/>
    <property type="match status" value="1"/>
</dbReference>
<sequence>MLRKLKLNKAAVVSILSVSGLLISGFVAPAFGASAQPYKGTTLTLETYSGVPEFDYYKSLMPAFTKETGIKVNFLQLPVATIDQKIPLQLKAKDAGLDVFFTGSEKISAFVGSGGVPDLNPYIKNTKYTPASYNFKDVAPAVEAACQNGGKTYCIATHTGGALLYYNTKMFKEAGLTTTPKTPEELLAYAKKLTTKDHAGFCVRGDKSQGLYDAFQIWNWFVPYNNPITGTYFDKNWNFLLGSEPYASKFASYYRDLLQNTAPKGIATYLVTNCLQDFQQGRVAMWHDDSGSIPDVLDPNQSKVSEDTAFWSMPCPAINAKNCALVQPFGIWMNNASKKKLAAWQLIQYLTTAKTQLGAAMAGKVLTPSRLSVLSNPAAKAVLPKTFPEALTYILGHPDTALLPFIAEGVPLIKPIADGLSDLITTDTPVAEIMATMKAGADNIMKQAGYPKPFPKG</sequence>
<evidence type="ECO:0000313" key="2">
    <source>
        <dbReference type="EMBL" id="CAB4838513.1"/>
    </source>
</evidence>
<reference evidence="1" key="1">
    <citation type="submission" date="2020-05" db="EMBL/GenBank/DDBJ databases">
        <authorList>
            <person name="Chiriac C."/>
            <person name="Salcher M."/>
            <person name="Ghai R."/>
            <person name="Kavagutti S V."/>
        </authorList>
    </citation>
    <scope>NUCLEOTIDE SEQUENCE</scope>
</reference>
<organism evidence="1">
    <name type="scientific">freshwater metagenome</name>
    <dbReference type="NCBI Taxonomy" id="449393"/>
    <lineage>
        <taxon>unclassified sequences</taxon>
        <taxon>metagenomes</taxon>
        <taxon>ecological metagenomes</taxon>
    </lineage>
</organism>
<evidence type="ECO:0000313" key="4">
    <source>
        <dbReference type="EMBL" id="CAB5072837.1"/>
    </source>
</evidence>
<dbReference type="InterPro" id="IPR006059">
    <property type="entry name" value="SBP"/>
</dbReference>
<proteinExistence type="predicted"/>
<dbReference type="PANTHER" id="PTHR43649">
    <property type="entry name" value="ARABINOSE-BINDING PROTEIN-RELATED"/>
    <property type="match status" value="1"/>
</dbReference>
<dbReference type="AlphaFoldDB" id="A0A6J6RRN1"/>
<dbReference type="EMBL" id="CAFBQC010000020">
    <property type="protein sequence ID" value="CAB5041629.1"/>
    <property type="molecule type" value="Genomic_DNA"/>
</dbReference>
<accession>A0A6J6RRN1</accession>
<dbReference type="Gene3D" id="3.40.190.10">
    <property type="entry name" value="Periplasmic binding protein-like II"/>
    <property type="match status" value="2"/>
</dbReference>
<gene>
    <name evidence="1" type="ORF">UFOPK2662_01010</name>
    <name evidence="2" type="ORF">UFOPK3232_00641</name>
    <name evidence="3" type="ORF">UFOPK4242_00558</name>
    <name evidence="4" type="ORF">UFOPK4382_00381</name>
</gene>
<evidence type="ECO:0000313" key="1">
    <source>
        <dbReference type="EMBL" id="CAB4725048.1"/>
    </source>
</evidence>
<dbReference type="EMBL" id="CAFBRA010000016">
    <property type="protein sequence ID" value="CAB5072837.1"/>
    <property type="molecule type" value="Genomic_DNA"/>
</dbReference>
<dbReference type="Pfam" id="PF01547">
    <property type="entry name" value="SBP_bac_1"/>
    <property type="match status" value="1"/>
</dbReference>
<evidence type="ECO:0000313" key="3">
    <source>
        <dbReference type="EMBL" id="CAB5041629.1"/>
    </source>
</evidence>
<protein>
    <submittedName>
        <fullName evidence="1">Unannotated protein</fullName>
    </submittedName>
</protein>